<evidence type="ECO:0000256" key="1">
    <source>
        <dbReference type="SAM" id="MobiDB-lite"/>
    </source>
</evidence>
<evidence type="ECO:0008006" key="4">
    <source>
        <dbReference type="Google" id="ProtNLM"/>
    </source>
</evidence>
<comment type="caution">
    <text evidence="2">The sequence shown here is derived from an EMBL/GenBank/DDBJ whole genome shotgun (WGS) entry which is preliminary data.</text>
</comment>
<proteinExistence type="predicted"/>
<accession>A0A427A0P6</accession>
<sequence length="241" mass="27064">PRFKYPILHVTLVSAHRLRTRVGAGRRTPSSGCSPTTSSAPGPSAGWEERFVFVVGDEFLRDKASEVFVEVYGSRGWPPLAVHGERRPGKRYSTERGGVMKVQGEAVCFSISKYWSMSCRDPMMEEAAQKKSRNWLFACLCGVQSRRPQETRATMDVSDEERSSNGRSSYEHVYDDVASYASSPSRLLFPLPSAVGFAHPHLRWINEQRTVVGFPFERTFLLLSVPSVSPVPVEPFDLFLE</sequence>
<evidence type="ECO:0000313" key="3">
    <source>
        <dbReference type="Proteomes" id="UP000287651"/>
    </source>
</evidence>
<feature type="non-terminal residue" evidence="2">
    <location>
        <position position="1"/>
    </location>
</feature>
<name>A0A427A0P6_ENSVE</name>
<feature type="compositionally biased region" description="Low complexity" evidence="1">
    <location>
        <begin position="28"/>
        <end position="44"/>
    </location>
</feature>
<gene>
    <name evidence="2" type="ORF">B296_00023405</name>
</gene>
<organism evidence="2 3">
    <name type="scientific">Ensete ventricosum</name>
    <name type="common">Abyssinian banana</name>
    <name type="synonym">Musa ensete</name>
    <dbReference type="NCBI Taxonomy" id="4639"/>
    <lineage>
        <taxon>Eukaryota</taxon>
        <taxon>Viridiplantae</taxon>
        <taxon>Streptophyta</taxon>
        <taxon>Embryophyta</taxon>
        <taxon>Tracheophyta</taxon>
        <taxon>Spermatophyta</taxon>
        <taxon>Magnoliopsida</taxon>
        <taxon>Liliopsida</taxon>
        <taxon>Zingiberales</taxon>
        <taxon>Musaceae</taxon>
        <taxon>Ensete</taxon>
    </lineage>
</organism>
<reference evidence="2 3" key="1">
    <citation type="journal article" date="2014" name="Agronomy (Basel)">
        <title>A Draft Genome Sequence for Ensete ventricosum, the Drought-Tolerant Tree Against Hunger.</title>
        <authorList>
            <person name="Harrison J."/>
            <person name="Moore K.A."/>
            <person name="Paszkiewicz K."/>
            <person name="Jones T."/>
            <person name="Grant M."/>
            <person name="Ambacheew D."/>
            <person name="Muzemil S."/>
            <person name="Studholme D.J."/>
        </authorList>
    </citation>
    <scope>NUCLEOTIDE SEQUENCE [LARGE SCALE GENOMIC DNA]</scope>
</reference>
<feature type="region of interest" description="Disordered" evidence="1">
    <location>
        <begin position="21"/>
        <end position="44"/>
    </location>
</feature>
<dbReference type="AlphaFoldDB" id="A0A427A0P6"/>
<protein>
    <recommendedName>
        <fullName evidence="4">C2 domain-containing protein</fullName>
    </recommendedName>
</protein>
<dbReference type="Proteomes" id="UP000287651">
    <property type="component" value="Unassembled WGS sequence"/>
</dbReference>
<evidence type="ECO:0000313" key="2">
    <source>
        <dbReference type="EMBL" id="RRT69829.1"/>
    </source>
</evidence>
<dbReference type="EMBL" id="AMZH03004215">
    <property type="protein sequence ID" value="RRT69829.1"/>
    <property type="molecule type" value="Genomic_DNA"/>
</dbReference>